<comment type="caution">
    <text evidence="1">The sequence shown here is derived from an EMBL/GenBank/DDBJ whole genome shotgun (WGS) entry which is preliminary data.</text>
</comment>
<keyword evidence="2" id="KW-1185">Reference proteome</keyword>
<protein>
    <submittedName>
        <fullName evidence="1">Uncharacterized protein</fullName>
    </submittedName>
</protein>
<organism evidence="1 2">
    <name type="scientific">Actinokineospora guangxiensis</name>
    <dbReference type="NCBI Taxonomy" id="1490288"/>
    <lineage>
        <taxon>Bacteria</taxon>
        <taxon>Bacillati</taxon>
        <taxon>Actinomycetota</taxon>
        <taxon>Actinomycetes</taxon>
        <taxon>Pseudonocardiales</taxon>
        <taxon>Pseudonocardiaceae</taxon>
        <taxon>Actinokineospora</taxon>
    </lineage>
</organism>
<evidence type="ECO:0000313" key="1">
    <source>
        <dbReference type="EMBL" id="MFC5287984.1"/>
    </source>
</evidence>
<name>A0ABW0EPQ0_9PSEU</name>
<dbReference type="Proteomes" id="UP001596157">
    <property type="component" value="Unassembled WGS sequence"/>
</dbReference>
<reference evidence="2" key="1">
    <citation type="journal article" date="2019" name="Int. J. Syst. Evol. Microbiol.">
        <title>The Global Catalogue of Microorganisms (GCM) 10K type strain sequencing project: providing services to taxonomists for standard genome sequencing and annotation.</title>
        <authorList>
            <consortium name="The Broad Institute Genomics Platform"/>
            <consortium name="The Broad Institute Genome Sequencing Center for Infectious Disease"/>
            <person name="Wu L."/>
            <person name="Ma J."/>
        </authorList>
    </citation>
    <scope>NUCLEOTIDE SEQUENCE [LARGE SCALE GENOMIC DNA]</scope>
    <source>
        <strain evidence="2">CCUG 59778</strain>
    </source>
</reference>
<dbReference type="RefSeq" id="WP_378247495.1">
    <property type="nucleotide sequence ID" value="NZ_JBHSKF010000005.1"/>
</dbReference>
<sequence length="62" mass="6844">MISPHDLQARVTAPGRATAAATALLSGDDERTRFWGRGRGNTTTAEFSLVGRWPREMSTRVR</sequence>
<gene>
    <name evidence="1" type="ORF">ACFPM7_13065</name>
</gene>
<proteinExistence type="predicted"/>
<accession>A0ABW0EPQ0</accession>
<dbReference type="EMBL" id="JBHSKF010000005">
    <property type="protein sequence ID" value="MFC5287984.1"/>
    <property type="molecule type" value="Genomic_DNA"/>
</dbReference>
<evidence type="ECO:0000313" key="2">
    <source>
        <dbReference type="Proteomes" id="UP001596157"/>
    </source>
</evidence>